<proteinExistence type="predicted"/>
<dbReference type="EMBL" id="MLAU01015936">
    <property type="protein sequence ID" value="OIW20860.1"/>
    <property type="molecule type" value="Genomic_DNA"/>
</dbReference>
<reference evidence="1 2" key="1">
    <citation type="journal article" date="2017" name="Plant Biotechnol. J.">
        <title>A comprehensive draft genome sequence for lupin (Lupinus angustifolius), an emerging health food: insights into plant-microbe interactions and legume evolution.</title>
        <authorList>
            <person name="Hane J.K."/>
            <person name="Ming Y."/>
            <person name="Kamphuis L.G."/>
            <person name="Nelson M.N."/>
            <person name="Garg G."/>
            <person name="Atkins C.A."/>
            <person name="Bayer P.E."/>
            <person name="Bravo A."/>
            <person name="Bringans S."/>
            <person name="Cannon S."/>
            <person name="Edwards D."/>
            <person name="Foley R."/>
            <person name="Gao L.L."/>
            <person name="Harrison M.J."/>
            <person name="Huang W."/>
            <person name="Hurgobin B."/>
            <person name="Li S."/>
            <person name="Liu C.W."/>
            <person name="McGrath A."/>
            <person name="Morahan G."/>
            <person name="Murray J."/>
            <person name="Weller J."/>
            <person name="Jian J."/>
            <person name="Singh K.B."/>
        </authorList>
    </citation>
    <scope>NUCLEOTIDE SEQUENCE [LARGE SCALE GENOMIC DNA]</scope>
    <source>
        <strain evidence="2">cv. Tanjil</strain>
        <tissue evidence="1">Whole plant</tissue>
    </source>
</reference>
<sequence length="193" mass="22202">MSAGKSTEIFQFTQQTEVVPDSQTPDLNTRLERIFHSMISSAISKIKVSQPSETPRIENTSTQGSEDVPMMIDESVELDSNVVIPDPVEDNNVATMDPTMYKKRTRRTSTVLHVQSISFEHPSIVDNIDMDKLTSVNEAKNPMFAPVRKLSYRERLKGWIVEFTEREKTKIKEKVRIVSFEDKLPYKPRERII</sequence>
<dbReference type="Proteomes" id="UP000188354">
    <property type="component" value="Unassembled WGS sequence"/>
</dbReference>
<accession>A0A394DBZ4</accession>
<dbReference type="KEGG" id="lang:109338966"/>
<keyword evidence="2" id="KW-1185">Reference proteome</keyword>
<dbReference type="AlphaFoldDB" id="A0A394DBZ4"/>
<name>A0A394DBZ4_LUPAN</name>
<dbReference type="Gramene" id="OIW20860">
    <property type="protein sequence ID" value="OIW20860"/>
    <property type="gene ID" value="TanjilG_24938"/>
</dbReference>
<evidence type="ECO:0000313" key="2">
    <source>
        <dbReference type="Proteomes" id="UP000188354"/>
    </source>
</evidence>
<comment type="caution">
    <text evidence="1">The sequence shown here is derived from an EMBL/GenBank/DDBJ whole genome shotgun (WGS) entry which is preliminary data.</text>
</comment>
<gene>
    <name evidence="1" type="ORF">TanjilG_24938</name>
</gene>
<dbReference type="OrthoDB" id="10494223at2759"/>
<organism evidence="1 2">
    <name type="scientific">Lupinus angustifolius</name>
    <name type="common">Narrow-leaved blue lupine</name>
    <dbReference type="NCBI Taxonomy" id="3871"/>
    <lineage>
        <taxon>Eukaryota</taxon>
        <taxon>Viridiplantae</taxon>
        <taxon>Streptophyta</taxon>
        <taxon>Embryophyta</taxon>
        <taxon>Tracheophyta</taxon>
        <taxon>Spermatophyta</taxon>
        <taxon>Magnoliopsida</taxon>
        <taxon>eudicotyledons</taxon>
        <taxon>Gunneridae</taxon>
        <taxon>Pentapetalae</taxon>
        <taxon>rosids</taxon>
        <taxon>fabids</taxon>
        <taxon>Fabales</taxon>
        <taxon>Fabaceae</taxon>
        <taxon>Papilionoideae</taxon>
        <taxon>50 kb inversion clade</taxon>
        <taxon>genistoids sensu lato</taxon>
        <taxon>core genistoids</taxon>
        <taxon>Genisteae</taxon>
        <taxon>Lupinus</taxon>
    </lineage>
</organism>
<protein>
    <submittedName>
        <fullName evidence="1">Uncharacterized protein</fullName>
    </submittedName>
</protein>
<evidence type="ECO:0000313" key="1">
    <source>
        <dbReference type="EMBL" id="OIW20860.1"/>
    </source>
</evidence>